<dbReference type="InterPro" id="IPR038765">
    <property type="entry name" value="Papain-like_cys_pep_sf"/>
</dbReference>
<dbReference type="Gene3D" id="1.10.418.20">
    <property type="match status" value="1"/>
</dbReference>
<dbReference type="EMBL" id="CACTIH010001891">
    <property type="protein sequence ID" value="CAA2967801.1"/>
    <property type="molecule type" value="Genomic_DNA"/>
</dbReference>
<evidence type="ECO:0000256" key="4">
    <source>
        <dbReference type="ARBA" id="ARBA00022807"/>
    </source>
</evidence>
<dbReference type="Gene3D" id="3.30.310.130">
    <property type="entry name" value="Ubiquitin-related"/>
    <property type="match status" value="1"/>
</dbReference>
<dbReference type="GO" id="GO:0016926">
    <property type="term" value="P:protein desumoylation"/>
    <property type="evidence" value="ECO:0007669"/>
    <property type="project" value="UniProtKB-ARBA"/>
</dbReference>
<comment type="similarity">
    <text evidence="1">Belongs to the peptidase C48 family.</text>
</comment>
<reference evidence="7 8" key="1">
    <citation type="submission" date="2019-12" db="EMBL/GenBank/DDBJ databases">
        <authorList>
            <person name="Alioto T."/>
            <person name="Alioto T."/>
            <person name="Gomez Garrido J."/>
        </authorList>
    </citation>
    <scope>NUCLEOTIDE SEQUENCE [LARGE SCALE GENOMIC DNA]</scope>
</reference>
<organism evidence="7 8">
    <name type="scientific">Olea europaea subsp. europaea</name>
    <dbReference type="NCBI Taxonomy" id="158383"/>
    <lineage>
        <taxon>Eukaryota</taxon>
        <taxon>Viridiplantae</taxon>
        <taxon>Streptophyta</taxon>
        <taxon>Embryophyta</taxon>
        <taxon>Tracheophyta</taxon>
        <taxon>Spermatophyta</taxon>
        <taxon>Magnoliopsida</taxon>
        <taxon>eudicotyledons</taxon>
        <taxon>Gunneridae</taxon>
        <taxon>Pentapetalae</taxon>
        <taxon>asterids</taxon>
        <taxon>lamiids</taxon>
        <taxon>Lamiales</taxon>
        <taxon>Oleaceae</taxon>
        <taxon>Oleeae</taxon>
        <taxon>Olea</taxon>
    </lineage>
</organism>
<dbReference type="OrthoDB" id="442460at2759"/>
<comment type="caution">
    <text evidence="7">The sequence shown here is derived from an EMBL/GenBank/DDBJ whole genome shotgun (WGS) entry which is preliminary data.</text>
</comment>
<name>A0A8S0QL16_OLEEU</name>
<protein>
    <submittedName>
        <fullName evidence="7">Ubiquitin-like-specific protease 1D isoform X2</fullName>
    </submittedName>
</protein>
<feature type="compositionally biased region" description="Polar residues" evidence="5">
    <location>
        <begin position="135"/>
        <end position="152"/>
    </location>
</feature>
<feature type="compositionally biased region" description="Basic and acidic residues" evidence="5">
    <location>
        <begin position="1"/>
        <end position="23"/>
    </location>
</feature>
<dbReference type="Proteomes" id="UP000594638">
    <property type="component" value="Unassembled WGS sequence"/>
</dbReference>
<feature type="compositionally biased region" description="Polar residues" evidence="5">
    <location>
        <begin position="215"/>
        <end position="235"/>
    </location>
</feature>
<proteinExistence type="inferred from homology"/>
<feature type="compositionally biased region" description="Basic and acidic residues" evidence="5">
    <location>
        <begin position="99"/>
        <end position="114"/>
    </location>
</feature>
<evidence type="ECO:0000259" key="6">
    <source>
        <dbReference type="PROSITE" id="PS50600"/>
    </source>
</evidence>
<dbReference type="SUPFAM" id="SSF54001">
    <property type="entry name" value="Cysteine proteinases"/>
    <property type="match status" value="1"/>
</dbReference>
<dbReference type="Gramene" id="OE9A087788T1">
    <property type="protein sequence ID" value="OE9A087788C1"/>
    <property type="gene ID" value="OE9A087788"/>
</dbReference>
<feature type="compositionally biased region" description="Basic and acidic residues" evidence="5">
    <location>
        <begin position="40"/>
        <end position="57"/>
    </location>
</feature>
<dbReference type="PANTHER" id="PTHR46915">
    <property type="entry name" value="UBIQUITIN-LIKE PROTEASE 4-RELATED"/>
    <property type="match status" value="1"/>
</dbReference>
<keyword evidence="2 7" id="KW-0645">Protease</keyword>
<evidence type="ECO:0000313" key="7">
    <source>
        <dbReference type="EMBL" id="CAA2967801.1"/>
    </source>
</evidence>
<dbReference type="PROSITE" id="PS50600">
    <property type="entry name" value="ULP_PROTEASE"/>
    <property type="match status" value="1"/>
</dbReference>
<evidence type="ECO:0000256" key="5">
    <source>
        <dbReference type="SAM" id="MobiDB-lite"/>
    </source>
</evidence>
<sequence>MEGDGERKRKSPLELDWDKLLRPEDDEDPVLVVKPVAAAAEKKPMTDDGEESSRGDQFRQTPDDELMTEITRMKNNFPSLAANLPDRGEKYLASIKRREEELERRKRQKDDGRCKKPSRSTDPTFVGVSDVSRPQALSSVPTSQSLFASCFSSKLDDKTGNQATNAFEKEMSALSRCDSKNKRGNGQFQSHGTRKSGLSSRQMPFKSPNHLLGNTDKQLQPNEEQRGRNSSTPSPCSEEDLPGCFSKKMDSSDVQASHDLTQNNFGKTVVLLDEDPEVSDVISQDKVDERIKETRIYYPSRDDPEAVEIGYSDMECLAPESYLSSIIMNFYIRYLQKSISPTCSESDYYHFFNTYFYKKLKQDVLAKNDKETSFVKFRRWWKGVNLFEKAYIFLPVHEDQHWSLVIICIPNKDDESRPMLLHLDSLGLHASKSIFDNIRSFLIEELKFLRQEVSPDLCITDKIWQLWQRFDERKIEVPRQKNEYDCGLFVLYFMERFIKDAPQRLKRKDLSMFGKQWFRPENASDLRGKIRTILKIEFRNASEVRVDECK</sequence>
<evidence type="ECO:0000256" key="3">
    <source>
        <dbReference type="ARBA" id="ARBA00022801"/>
    </source>
</evidence>
<dbReference type="Pfam" id="PF02902">
    <property type="entry name" value="Peptidase_C48"/>
    <property type="match status" value="1"/>
</dbReference>
<evidence type="ECO:0000256" key="1">
    <source>
        <dbReference type="ARBA" id="ARBA00005234"/>
    </source>
</evidence>
<accession>A0A8S0QL16</accession>
<dbReference type="GO" id="GO:0006508">
    <property type="term" value="P:proteolysis"/>
    <property type="evidence" value="ECO:0007669"/>
    <property type="project" value="UniProtKB-KW"/>
</dbReference>
<feature type="region of interest" description="Disordered" evidence="5">
    <location>
        <begin position="1"/>
        <end position="64"/>
    </location>
</feature>
<dbReference type="GO" id="GO:0008234">
    <property type="term" value="F:cysteine-type peptidase activity"/>
    <property type="evidence" value="ECO:0007669"/>
    <property type="project" value="UniProtKB-KW"/>
</dbReference>
<dbReference type="PANTHER" id="PTHR46915:SF2">
    <property type="entry name" value="UBIQUITIN-LIKE PROTEASE 4"/>
    <property type="match status" value="1"/>
</dbReference>
<feature type="compositionally biased region" description="Low complexity" evidence="5">
    <location>
        <begin position="30"/>
        <end position="39"/>
    </location>
</feature>
<feature type="region of interest" description="Disordered" evidence="5">
    <location>
        <begin position="99"/>
        <end position="252"/>
    </location>
</feature>
<feature type="compositionally biased region" description="Polar residues" evidence="5">
    <location>
        <begin position="184"/>
        <end position="202"/>
    </location>
</feature>
<feature type="compositionally biased region" description="Basic and acidic residues" evidence="5">
    <location>
        <begin position="167"/>
        <end position="181"/>
    </location>
</feature>
<evidence type="ECO:0000313" key="8">
    <source>
        <dbReference type="Proteomes" id="UP000594638"/>
    </source>
</evidence>
<gene>
    <name evidence="7" type="ORF">OLEA9_A087788</name>
</gene>
<evidence type="ECO:0000256" key="2">
    <source>
        <dbReference type="ARBA" id="ARBA00022670"/>
    </source>
</evidence>
<dbReference type="InterPro" id="IPR003653">
    <property type="entry name" value="Peptidase_C48_C"/>
</dbReference>
<feature type="domain" description="Ubiquitin-like protease family profile" evidence="6">
    <location>
        <begin position="307"/>
        <end position="497"/>
    </location>
</feature>
<keyword evidence="8" id="KW-1185">Reference proteome</keyword>
<keyword evidence="4" id="KW-0788">Thiol protease</keyword>
<keyword evidence="3" id="KW-0378">Hydrolase</keyword>
<dbReference type="AlphaFoldDB" id="A0A8S0QL16"/>